<organism evidence="2 3">
    <name type="scientific">Paraburkholderia graminis</name>
    <dbReference type="NCBI Taxonomy" id="60548"/>
    <lineage>
        <taxon>Bacteria</taxon>
        <taxon>Pseudomonadati</taxon>
        <taxon>Pseudomonadota</taxon>
        <taxon>Betaproteobacteria</taxon>
        <taxon>Burkholderiales</taxon>
        <taxon>Burkholderiaceae</taxon>
        <taxon>Paraburkholderia</taxon>
    </lineage>
</organism>
<feature type="compositionally biased region" description="Basic residues" evidence="1">
    <location>
        <begin position="71"/>
        <end position="80"/>
    </location>
</feature>
<protein>
    <submittedName>
        <fullName evidence="2">Uncharacterized protein</fullName>
    </submittedName>
</protein>
<proteinExistence type="predicted"/>
<dbReference type="Proteomes" id="UP001245184">
    <property type="component" value="Unassembled WGS sequence"/>
</dbReference>
<comment type="caution">
    <text evidence="2">The sequence shown here is derived from an EMBL/GenBank/DDBJ whole genome shotgun (WGS) entry which is preliminary data.</text>
</comment>
<name>A0ABD5CNS4_9BURK</name>
<reference evidence="2 3" key="1">
    <citation type="submission" date="2023-08" db="EMBL/GenBank/DDBJ databases">
        <title>Genome sequencing of plant associated microbes to promote plant fitness in Sorghum bicolor and Oryza sativa.</title>
        <authorList>
            <person name="Coleman-Derr D."/>
        </authorList>
    </citation>
    <scope>NUCLEOTIDE SEQUENCE [LARGE SCALE GENOMIC DNA]</scope>
    <source>
        <strain evidence="2 3">SLBN-33</strain>
    </source>
</reference>
<evidence type="ECO:0000313" key="2">
    <source>
        <dbReference type="EMBL" id="MDR6206974.1"/>
    </source>
</evidence>
<evidence type="ECO:0000313" key="3">
    <source>
        <dbReference type="Proteomes" id="UP001245184"/>
    </source>
</evidence>
<dbReference type="AlphaFoldDB" id="A0ABD5CNS4"/>
<sequence>MSKFKIKMKLTGFELEIEGSQDNVPEISQAIGRQLAGLMQTPDALLNSAADVRTLPAVLPAEEVRLEAPTRRRQNRKRKPTNGNGLDDEASEVAVDWRHEPSKYGTPSQNWTTGMKALWLLYVVGQETSTKELSGRRIALSFNRHFRQAKEITVANVNRDLGRAKVKAPVLVGEDATKSPSAWYLTEEGIKAVQSQIATALGRA</sequence>
<dbReference type="EMBL" id="JAVIZN010000002">
    <property type="protein sequence ID" value="MDR6206974.1"/>
    <property type="molecule type" value="Genomic_DNA"/>
</dbReference>
<feature type="region of interest" description="Disordered" evidence="1">
    <location>
        <begin position="66"/>
        <end position="108"/>
    </location>
</feature>
<evidence type="ECO:0000256" key="1">
    <source>
        <dbReference type="SAM" id="MobiDB-lite"/>
    </source>
</evidence>
<dbReference type="RefSeq" id="WP_310034213.1">
    <property type="nucleotide sequence ID" value="NZ_JAVIZN010000002.1"/>
</dbReference>
<gene>
    <name evidence="2" type="ORF">QF025_005694</name>
</gene>
<accession>A0ABD5CNS4</accession>